<evidence type="ECO:0000313" key="2">
    <source>
        <dbReference type="EMBL" id="KAL2267420.1"/>
    </source>
</evidence>
<evidence type="ECO:0008006" key="4">
    <source>
        <dbReference type="Google" id="ProtNLM"/>
    </source>
</evidence>
<feature type="region of interest" description="Disordered" evidence="1">
    <location>
        <begin position="1"/>
        <end position="38"/>
    </location>
</feature>
<gene>
    <name evidence="2" type="ORF">VTJ83DRAFT_4697</name>
</gene>
<comment type="caution">
    <text evidence="2">The sequence shown here is derived from an EMBL/GenBank/DDBJ whole genome shotgun (WGS) entry which is preliminary data.</text>
</comment>
<feature type="region of interest" description="Disordered" evidence="1">
    <location>
        <begin position="207"/>
        <end position="318"/>
    </location>
</feature>
<proteinExistence type="predicted"/>
<reference evidence="2 3" key="1">
    <citation type="journal article" date="2024" name="Commun. Biol.">
        <title>Comparative genomic analysis of thermophilic fungi reveals convergent evolutionary adaptations and gene losses.</title>
        <authorList>
            <person name="Steindorff A.S."/>
            <person name="Aguilar-Pontes M.V."/>
            <person name="Robinson A.J."/>
            <person name="Andreopoulos B."/>
            <person name="LaButti K."/>
            <person name="Kuo A."/>
            <person name="Mondo S."/>
            <person name="Riley R."/>
            <person name="Otillar R."/>
            <person name="Haridas S."/>
            <person name="Lipzen A."/>
            <person name="Grimwood J."/>
            <person name="Schmutz J."/>
            <person name="Clum A."/>
            <person name="Reid I.D."/>
            <person name="Moisan M.C."/>
            <person name="Butler G."/>
            <person name="Nguyen T.T.M."/>
            <person name="Dewar K."/>
            <person name="Conant G."/>
            <person name="Drula E."/>
            <person name="Henrissat B."/>
            <person name="Hansel C."/>
            <person name="Singer S."/>
            <person name="Hutchinson M.I."/>
            <person name="de Vries R.P."/>
            <person name="Natvig D.O."/>
            <person name="Powell A.J."/>
            <person name="Tsang A."/>
            <person name="Grigoriev I.V."/>
        </authorList>
    </citation>
    <scope>NUCLEOTIDE SEQUENCE [LARGE SCALE GENOMIC DNA]</scope>
    <source>
        <strain evidence="2 3">ATCC 22073</strain>
    </source>
</reference>
<dbReference type="RefSeq" id="XP_070866147.1">
    <property type="nucleotide sequence ID" value="XM_071011214.1"/>
</dbReference>
<protein>
    <recommendedName>
        <fullName evidence="4">CSN8/PSMD8/EIF3K domain-containing protein</fullName>
    </recommendedName>
</protein>
<dbReference type="PANTHER" id="PTHR39398">
    <property type="entry name" value="YALI0F14311P"/>
    <property type="match status" value="1"/>
</dbReference>
<evidence type="ECO:0000313" key="3">
    <source>
        <dbReference type="Proteomes" id="UP001600064"/>
    </source>
</evidence>
<feature type="compositionally biased region" description="Low complexity" evidence="1">
    <location>
        <begin position="287"/>
        <end position="318"/>
    </location>
</feature>
<dbReference type="EMBL" id="JAZGUE010000004">
    <property type="protein sequence ID" value="KAL2267420.1"/>
    <property type="molecule type" value="Genomic_DNA"/>
</dbReference>
<accession>A0ABR4DBF9</accession>
<feature type="compositionally biased region" description="Basic and acidic residues" evidence="1">
    <location>
        <begin position="16"/>
        <end position="26"/>
    </location>
</feature>
<feature type="compositionally biased region" description="Low complexity" evidence="1">
    <location>
        <begin position="84"/>
        <end position="93"/>
    </location>
</feature>
<dbReference type="GeneID" id="98125858"/>
<feature type="region of interest" description="Disordered" evidence="1">
    <location>
        <begin position="84"/>
        <end position="122"/>
    </location>
</feature>
<dbReference type="PANTHER" id="PTHR39398:SF1">
    <property type="entry name" value="CSN8_PSMD8_EIF3K DOMAIN-CONTAINING PROTEIN"/>
    <property type="match status" value="1"/>
</dbReference>
<feature type="compositionally biased region" description="Polar residues" evidence="1">
    <location>
        <begin position="268"/>
        <end position="278"/>
    </location>
</feature>
<dbReference type="Proteomes" id="UP001600064">
    <property type="component" value="Unassembled WGS sequence"/>
</dbReference>
<name>A0ABR4DBF9_9PEZI</name>
<feature type="compositionally biased region" description="Low complexity" evidence="1">
    <location>
        <begin position="108"/>
        <end position="122"/>
    </location>
</feature>
<organism evidence="2 3">
    <name type="scientific">Remersonia thermophila</name>
    <dbReference type="NCBI Taxonomy" id="72144"/>
    <lineage>
        <taxon>Eukaryota</taxon>
        <taxon>Fungi</taxon>
        <taxon>Dikarya</taxon>
        <taxon>Ascomycota</taxon>
        <taxon>Pezizomycotina</taxon>
        <taxon>Sordariomycetes</taxon>
        <taxon>Sordariomycetidae</taxon>
        <taxon>Sordariales</taxon>
        <taxon>Sordariales incertae sedis</taxon>
        <taxon>Remersonia</taxon>
    </lineage>
</organism>
<keyword evidence="3" id="KW-1185">Reference proteome</keyword>
<evidence type="ECO:0000256" key="1">
    <source>
        <dbReference type="SAM" id="MobiDB-lite"/>
    </source>
</evidence>
<sequence length="459" mass="50784">MSRRPYRPPQGRRPPPGREGRLKPIEQDPLAEYGLPSKGEKRLLSHRVQESYYTLIVSRYLAFCADAGDSDTLQKQFARHAMAEATSATATKTRSSPPPLKAHARSEPGSAPNNPAGSAADAGAARAPLGLHRNADANAKAAAELDAILSALRKLREGIIASRRRDHFSTQVFLFSARAGILAGAYETYHPSLAYLVRRHVEEQIQQQRQLSQGKEEQEKQQQQQQQQQKKKKEDKRQQQQQRQEQERQQEEAEQQEAEPNHLRRSRSWSGSSNTRFTAANPITEPSPTTTAATTDTAPNNNNNSSSSSSSSTPSDSDLTPLELTEILTYLILDTSCRQSNLLQAYSLLHRHRGRLRAPDLHLASATLRALATDNWVAFRRLLARHADGYQARLMALADQRVTAHVLKAVGRAYLSLPSGVVEEWTGRGWGELVGEFGVGWELGGDGKVTIRKIGGKTA</sequence>